<evidence type="ECO:0000313" key="3">
    <source>
        <dbReference type="Proteomes" id="UP000639403"/>
    </source>
</evidence>
<reference evidence="2" key="2">
    <citation type="journal article" name="Front. Microbiol.">
        <title>Degradative Capacity of Two Strains of Rhodonia placenta: From Phenotype to Genotype.</title>
        <authorList>
            <person name="Kolle M."/>
            <person name="Horta M.A.C."/>
            <person name="Nowrousian M."/>
            <person name="Ohm R.A."/>
            <person name="Benz J.P."/>
            <person name="Pilgard A."/>
        </authorList>
    </citation>
    <scope>NUCLEOTIDE SEQUENCE</scope>
    <source>
        <strain evidence="2">FPRL280</strain>
    </source>
</reference>
<dbReference type="AlphaFoldDB" id="A0A8H7P3H5"/>
<feature type="compositionally biased region" description="Pro residues" evidence="1">
    <location>
        <begin position="26"/>
        <end position="37"/>
    </location>
</feature>
<comment type="caution">
    <text evidence="2">The sequence shown here is derived from an EMBL/GenBank/DDBJ whole genome shotgun (WGS) entry which is preliminary data.</text>
</comment>
<feature type="region of interest" description="Disordered" evidence="1">
    <location>
        <begin position="1"/>
        <end position="94"/>
    </location>
</feature>
<reference evidence="2" key="1">
    <citation type="submission" date="2020-11" db="EMBL/GenBank/DDBJ databases">
        <authorList>
            <person name="Koelle M."/>
            <person name="Horta M.A.C."/>
            <person name="Nowrousian M."/>
            <person name="Ohm R.A."/>
            <person name="Benz P."/>
            <person name="Pilgard A."/>
        </authorList>
    </citation>
    <scope>NUCLEOTIDE SEQUENCE</scope>
    <source>
        <strain evidence="2">FPRL280</strain>
    </source>
</reference>
<name>A0A8H7P3H5_9APHY</name>
<evidence type="ECO:0000313" key="2">
    <source>
        <dbReference type="EMBL" id="KAF9815442.1"/>
    </source>
</evidence>
<dbReference type="Proteomes" id="UP000639403">
    <property type="component" value="Unassembled WGS sequence"/>
</dbReference>
<gene>
    <name evidence="2" type="ORF">IEO21_04613</name>
</gene>
<accession>A0A8H7P3H5</accession>
<organism evidence="2 3">
    <name type="scientific">Rhodonia placenta</name>
    <dbReference type="NCBI Taxonomy" id="104341"/>
    <lineage>
        <taxon>Eukaryota</taxon>
        <taxon>Fungi</taxon>
        <taxon>Dikarya</taxon>
        <taxon>Basidiomycota</taxon>
        <taxon>Agaricomycotina</taxon>
        <taxon>Agaricomycetes</taxon>
        <taxon>Polyporales</taxon>
        <taxon>Adustoporiaceae</taxon>
        <taxon>Rhodonia</taxon>
    </lineage>
</organism>
<protein>
    <submittedName>
        <fullName evidence="2">Uncharacterized protein</fullName>
    </submittedName>
</protein>
<evidence type="ECO:0000256" key="1">
    <source>
        <dbReference type="SAM" id="MobiDB-lite"/>
    </source>
</evidence>
<dbReference type="EMBL" id="JADOXO010000071">
    <property type="protein sequence ID" value="KAF9815442.1"/>
    <property type="molecule type" value="Genomic_DNA"/>
</dbReference>
<sequence>MSHSSFATFDPLATHPFTNNSGVLPKPTPPSQYPHPVPSTLTMTTAKPLAGSQHQPSLHAPQPKRPSASNAKYGSKSSSGAPRPIFVPFRPERSSPELDDILLKKKVQDAFANKGTWSIDQAQVPLPAAATPMTAGGDKTR</sequence>
<proteinExistence type="predicted"/>
<feature type="compositionally biased region" description="Polar residues" evidence="1">
    <location>
        <begin position="67"/>
        <end position="80"/>
    </location>
</feature>